<dbReference type="AlphaFoldDB" id="A0A2U2ACQ5"/>
<evidence type="ECO:0000256" key="3">
    <source>
        <dbReference type="ARBA" id="ARBA00022801"/>
    </source>
</evidence>
<comment type="caution">
    <text evidence="7">The sequence shown here is derived from an EMBL/GenBank/DDBJ whole genome shotgun (WGS) entry which is preliminary data.</text>
</comment>
<dbReference type="OrthoDB" id="9816479at2"/>
<reference evidence="8" key="1">
    <citation type="submission" date="2018-05" db="EMBL/GenBank/DDBJ databases">
        <title>Ignatzschineria dubaiensis sp. nov., isolated from necrotic foot tissues of dromedaries (Camelus dromedarius) and associated maggots in Dubai, United Arab Emirates.</title>
        <authorList>
            <person name="Tsang C.C."/>
            <person name="Tang J.Y.M."/>
            <person name="Fong J.Y.H."/>
            <person name="Kinne J."/>
            <person name="Lee H.H."/>
            <person name="Joseph M."/>
            <person name="Jose S."/>
            <person name="Schuster R.K."/>
            <person name="Tang Y."/>
            <person name="Sivakumar S."/>
            <person name="Chen J.H.K."/>
            <person name="Teng J.L.L."/>
            <person name="Lau S.K.P."/>
            <person name="Wernery U."/>
            <person name="Woo P.C.Y."/>
        </authorList>
    </citation>
    <scope>NUCLEOTIDE SEQUENCE [LARGE SCALE GENOMIC DNA]</scope>
    <source>
        <strain evidence="8">KCTC 22644</strain>
    </source>
</reference>
<dbReference type="Proteomes" id="UP000245020">
    <property type="component" value="Unassembled WGS sequence"/>
</dbReference>
<dbReference type="InterPro" id="IPR027094">
    <property type="entry name" value="Mitofusin_fam"/>
</dbReference>
<keyword evidence="2" id="KW-0547">Nucleotide-binding</keyword>
<keyword evidence="4" id="KW-0342">GTP-binding</keyword>
<organism evidence="7 8">
    <name type="scientific">Ignatzschineria ureiclastica</name>
    <dbReference type="NCBI Taxonomy" id="472582"/>
    <lineage>
        <taxon>Bacteria</taxon>
        <taxon>Pseudomonadati</taxon>
        <taxon>Pseudomonadota</taxon>
        <taxon>Gammaproteobacteria</taxon>
        <taxon>Cardiobacteriales</taxon>
        <taxon>Ignatzschineriaceae</taxon>
        <taxon>Ignatzschineria</taxon>
    </lineage>
</organism>
<dbReference type="GO" id="GO:0003924">
    <property type="term" value="F:GTPase activity"/>
    <property type="evidence" value="ECO:0007669"/>
    <property type="project" value="InterPro"/>
</dbReference>
<dbReference type="NCBIfam" id="TIGR00231">
    <property type="entry name" value="small_GTP"/>
    <property type="match status" value="1"/>
</dbReference>
<dbReference type="Pfam" id="PF00350">
    <property type="entry name" value="Dynamin_N"/>
    <property type="match status" value="1"/>
</dbReference>
<evidence type="ECO:0000313" key="8">
    <source>
        <dbReference type="Proteomes" id="UP000245020"/>
    </source>
</evidence>
<evidence type="ECO:0000259" key="6">
    <source>
        <dbReference type="Pfam" id="PF00350"/>
    </source>
</evidence>
<dbReference type="RefSeq" id="WP_109189884.1">
    <property type="nucleotide sequence ID" value="NZ_BMYA01000004.1"/>
</dbReference>
<dbReference type="GO" id="GO:0008053">
    <property type="term" value="P:mitochondrial fusion"/>
    <property type="evidence" value="ECO:0007669"/>
    <property type="project" value="TreeGrafter"/>
</dbReference>
<gene>
    <name evidence="7" type="ORF">DC083_09005</name>
</gene>
<accession>A0A2U2ACQ5</accession>
<dbReference type="InterPro" id="IPR045063">
    <property type="entry name" value="Dynamin_N"/>
</dbReference>
<dbReference type="EMBL" id="QEWQ01000006">
    <property type="protein sequence ID" value="PWD80442.1"/>
    <property type="molecule type" value="Genomic_DNA"/>
</dbReference>
<dbReference type="Gene3D" id="3.40.50.300">
    <property type="entry name" value="P-loop containing nucleotide triphosphate hydrolases"/>
    <property type="match status" value="1"/>
</dbReference>
<evidence type="ECO:0000256" key="1">
    <source>
        <dbReference type="ARBA" id="ARBA00004370"/>
    </source>
</evidence>
<evidence type="ECO:0000256" key="2">
    <source>
        <dbReference type="ARBA" id="ARBA00022741"/>
    </source>
</evidence>
<dbReference type="PANTHER" id="PTHR10465">
    <property type="entry name" value="TRANSMEMBRANE GTPASE FZO1"/>
    <property type="match status" value="1"/>
</dbReference>
<evidence type="ECO:0000256" key="4">
    <source>
        <dbReference type="ARBA" id="ARBA00023134"/>
    </source>
</evidence>
<dbReference type="SUPFAM" id="SSF52540">
    <property type="entry name" value="P-loop containing nucleoside triphosphate hydrolases"/>
    <property type="match status" value="1"/>
</dbReference>
<proteinExistence type="predicted"/>
<feature type="domain" description="Dynamin N-terminal" evidence="6">
    <location>
        <begin position="7"/>
        <end position="191"/>
    </location>
</feature>
<dbReference type="InterPro" id="IPR027417">
    <property type="entry name" value="P-loop_NTPase"/>
</dbReference>
<dbReference type="GO" id="GO:0005525">
    <property type="term" value="F:GTP binding"/>
    <property type="evidence" value="ECO:0007669"/>
    <property type="project" value="UniProtKB-KW"/>
</dbReference>
<dbReference type="PANTHER" id="PTHR10465:SF0">
    <property type="entry name" value="SARCALUMENIN"/>
    <property type="match status" value="1"/>
</dbReference>
<keyword evidence="5" id="KW-0472">Membrane</keyword>
<keyword evidence="3" id="KW-0378">Hydrolase</keyword>
<name>A0A2U2ACQ5_9GAMM</name>
<dbReference type="GO" id="GO:0016020">
    <property type="term" value="C:membrane"/>
    <property type="evidence" value="ECO:0007669"/>
    <property type="project" value="UniProtKB-SubCell"/>
</dbReference>
<evidence type="ECO:0000256" key="5">
    <source>
        <dbReference type="ARBA" id="ARBA00023136"/>
    </source>
</evidence>
<protein>
    <recommendedName>
        <fullName evidence="6">Dynamin N-terminal domain-containing protein</fullName>
    </recommendedName>
</protein>
<keyword evidence="8" id="KW-1185">Reference proteome</keyword>
<sequence>MDKEFNIAIVATMSAGKSTLINCLLGKELLHSANEATTAKVTCIEQDNHKEYFSGTIRKTRDIKTFTDIYSWGGELLKPYEDIAVDNISLENLKLWNQDSNVHSINISGPFRNLPDMGSKIKIFDTPGPNNSQDPTHEKCLIDFVENQQVNLMIYVINATQIGTNDDRVLLGRIIKNVGDNIKDILIVLNKIDKLDEEKNENLGDILGKMKDYLNDIKPSFKFNITPVSSLKILLASKYLHNESMTAKERAQLLEEIDQYALANLSDIDIHQKDYIAKKMVFDQVTKQAGLGALIEVIEGYIATRTSLH</sequence>
<comment type="subcellular location">
    <subcellularLocation>
        <location evidence="1">Membrane</location>
    </subcellularLocation>
</comment>
<dbReference type="InterPro" id="IPR005225">
    <property type="entry name" value="Small_GTP-bd"/>
</dbReference>
<evidence type="ECO:0000313" key="7">
    <source>
        <dbReference type="EMBL" id="PWD80442.1"/>
    </source>
</evidence>